<dbReference type="KEGG" id="efr:EFREU_v1c00030"/>
<dbReference type="InterPro" id="IPR025156">
    <property type="entry name" value="RNase_M5_C"/>
</dbReference>
<dbReference type="PROSITE" id="PS50880">
    <property type="entry name" value="TOPRIM"/>
    <property type="match status" value="1"/>
</dbReference>
<dbReference type="PANTHER" id="PTHR39156">
    <property type="entry name" value="RIBONUCLEASE M5"/>
    <property type="match status" value="1"/>
</dbReference>
<dbReference type="NCBIfam" id="TIGR00334">
    <property type="entry name" value="5S_RNA_mat_M5"/>
    <property type="match status" value="1"/>
</dbReference>
<dbReference type="AlphaFoldDB" id="A0A2K8NQB3"/>
<dbReference type="SMART" id="SM00493">
    <property type="entry name" value="TOPRIM"/>
    <property type="match status" value="1"/>
</dbReference>
<dbReference type="PANTHER" id="PTHR39156:SF1">
    <property type="entry name" value="RIBONUCLEASE M5"/>
    <property type="match status" value="1"/>
</dbReference>
<dbReference type="InterPro" id="IPR004466">
    <property type="entry name" value="RNase_M5"/>
</dbReference>
<dbReference type="Proteomes" id="UP000232222">
    <property type="component" value="Chromosome"/>
</dbReference>
<dbReference type="Gene3D" id="3.40.1360.10">
    <property type="match status" value="1"/>
</dbReference>
<feature type="domain" description="Toprim" evidence="2">
    <location>
        <begin position="6"/>
        <end position="86"/>
    </location>
</feature>
<dbReference type="Pfam" id="PF13331">
    <property type="entry name" value="DUF4093"/>
    <property type="match status" value="1"/>
</dbReference>
<dbReference type="EC" id="3.1.26.8" evidence="1"/>
<reference evidence="3 4" key="1">
    <citation type="submission" date="2017-11" db="EMBL/GenBank/DDBJ databases">
        <title>Genome sequence of Entomoplasma freundtii BARC 318 (ATCC 51999).</title>
        <authorList>
            <person name="Lo W.-S."/>
            <person name="Gasparich G.E."/>
            <person name="Kuo C.-H."/>
        </authorList>
    </citation>
    <scope>NUCLEOTIDE SEQUENCE [LARGE SCALE GENOMIC DNA]</scope>
    <source>
        <strain evidence="3 4">BARC 318</strain>
    </source>
</reference>
<dbReference type="InterPro" id="IPR006171">
    <property type="entry name" value="TOPRIM_dom"/>
</dbReference>
<name>A0A2K8NQB3_9MOLU</name>
<sequence>MIKTIHEVFVVEGKTDTQKLQKILGPNVKTLETHGLRLDQEFFAFLNQLNHQCGLIIFTDPDTAGQKIRQRLLNVLDGPVKQAFLPKTAFNSKKKKKGVAEADDEAILTVLNQLMTFDACQSDCLTWTEYLKLNLNDKKQRDLLAQKLHWPTTLTSKTFYKWLNWSGQTQEKIRILLED</sequence>
<dbReference type="Pfam" id="PF01751">
    <property type="entry name" value="Toprim"/>
    <property type="match status" value="1"/>
</dbReference>
<keyword evidence="4" id="KW-1185">Reference proteome</keyword>
<evidence type="ECO:0000259" key="2">
    <source>
        <dbReference type="PROSITE" id="PS50880"/>
    </source>
</evidence>
<evidence type="ECO:0000313" key="3">
    <source>
        <dbReference type="EMBL" id="ATZ16030.1"/>
    </source>
</evidence>
<dbReference type="GO" id="GO:0006364">
    <property type="term" value="P:rRNA processing"/>
    <property type="evidence" value="ECO:0007669"/>
    <property type="project" value="UniProtKB-UniRule"/>
</dbReference>
<dbReference type="RefSeq" id="WP_100608998.1">
    <property type="nucleotide sequence ID" value="NZ_CP024962.1"/>
</dbReference>
<dbReference type="EMBL" id="CP024962">
    <property type="protein sequence ID" value="ATZ16030.1"/>
    <property type="molecule type" value="Genomic_DNA"/>
</dbReference>
<accession>A0A2K8NQB3</accession>
<evidence type="ECO:0000256" key="1">
    <source>
        <dbReference type="NCBIfam" id="TIGR00334"/>
    </source>
</evidence>
<proteinExistence type="predicted"/>
<dbReference type="OrthoDB" id="9791329at2"/>
<dbReference type="GO" id="GO:0043822">
    <property type="term" value="F:ribonuclease M5 activity"/>
    <property type="evidence" value="ECO:0007669"/>
    <property type="project" value="UniProtKB-UniRule"/>
</dbReference>
<dbReference type="InterPro" id="IPR034141">
    <property type="entry name" value="TOPRIM_RNase_M5-like"/>
</dbReference>
<protein>
    <recommendedName>
        <fullName evidence="1">Ribonuclease M5</fullName>
        <ecNumber evidence="1">3.1.26.8</ecNumber>
    </recommendedName>
</protein>
<dbReference type="SUPFAM" id="SSF110455">
    <property type="entry name" value="Toprim domain"/>
    <property type="match status" value="1"/>
</dbReference>
<evidence type="ECO:0000313" key="4">
    <source>
        <dbReference type="Proteomes" id="UP000232222"/>
    </source>
</evidence>
<organism evidence="3 4">
    <name type="scientific">Entomoplasma freundtii</name>
    <dbReference type="NCBI Taxonomy" id="74700"/>
    <lineage>
        <taxon>Bacteria</taxon>
        <taxon>Bacillati</taxon>
        <taxon>Mycoplasmatota</taxon>
        <taxon>Mollicutes</taxon>
        <taxon>Entomoplasmatales</taxon>
        <taxon>Entomoplasmataceae</taxon>
        <taxon>Entomoplasma</taxon>
    </lineage>
</organism>
<gene>
    <name evidence="3" type="primary">rnmV</name>
    <name evidence="3" type="ORF">EFREU_v1c00030</name>
</gene>
<dbReference type="CDD" id="cd01027">
    <property type="entry name" value="TOPRIM_RNase_M5_like"/>
    <property type="match status" value="1"/>
</dbReference>